<proteinExistence type="predicted"/>
<dbReference type="AlphaFoldDB" id="A0A060S372"/>
<dbReference type="EMBL" id="CCBP010000022">
    <property type="protein sequence ID" value="CDO68646.1"/>
    <property type="molecule type" value="Genomic_DNA"/>
</dbReference>
<dbReference type="HOGENOM" id="CLU_150802_0_0_1"/>
<dbReference type="OrthoDB" id="5366606at2759"/>
<organism evidence="1 2">
    <name type="scientific">Pycnoporus cinnabarinus</name>
    <name type="common">Cinnabar-red polypore</name>
    <name type="synonym">Trametes cinnabarina</name>
    <dbReference type="NCBI Taxonomy" id="5643"/>
    <lineage>
        <taxon>Eukaryota</taxon>
        <taxon>Fungi</taxon>
        <taxon>Dikarya</taxon>
        <taxon>Basidiomycota</taxon>
        <taxon>Agaricomycotina</taxon>
        <taxon>Agaricomycetes</taxon>
        <taxon>Polyporales</taxon>
        <taxon>Polyporaceae</taxon>
        <taxon>Trametes</taxon>
    </lineage>
</organism>
<protein>
    <submittedName>
        <fullName evidence="1">Uncharacterized protein</fullName>
    </submittedName>
</protein>
<evidence type="ECO:0000313" key="2">
    <source>
        <dbReference type="Proteomes" id="UP000029665"/>
    </source>
</evidence>
<dbReference type="OMA" id="GSEDLMW"/>
<sequence>MSIPEFSLRLQRGITGGFAPPTPEAIITITGIPSQNLLNITSAHRPKGTPSLQDAVPKSISATDAHTAALVNELKDILKSIPTESPPGSEDIYGLDTSIAFGCDELMWQNGGPQGCGHGESSVKATDEDKAKFKRAVQIVEDLLAKDA</sequence>
<accession>A0A060S372</accession>
<name>A0A060S372_PYCCI</name>
<evidence type="ECO:0000313" key="1">
    <source>
        <dbReference type="EMBL" id="CDO68646.1"/>
    </source>
</evidence>
<comment type="caution">
    <text evidence="1">The sequence shown here is derived from an EMBL/GenBank/DDBJ whole genome shotgun (WGS) entry which is preliminary data.</text>
</comment>
<keyword evidence="2" id="KW-1185">Reference proteome</keyword>
<gene>
    <name evidence="1" type="ORF">BN946_scf184382.g3</name>
</gene>
<dbReference type="Proteomes" id="UP000029665">
    <property type="component" value="Unassembled WGS sequence"/>
</dbReference>
<reference evidence="1" key="1">
    <citation type="submission" date="2014-01" db="EMBL/GenBank/DDBJ databases">
        <title>The genome of the white-rot fungus Pycnoporus cinnabarinus: a basidiomycete model with a versatile arsenal for lignocellulosic biomass breakdown.</title>
        <authorList>
            <person name="Levasseur A."/>
            <person name="Lomascolo A."/>
            <person name="Ruiz-Duenas F.J."/>
            <person name="Uzan E."/>
            <person name="Piumi F."/>
            <person name="Kues U."/>
            <person name="Ram A.F.J."/>
            <person name="Murat C."/>
            <person name="Haon M."/>
            <person name="Benoit I."/>
            <person name="Arfi Y."/>
            <person name="Chevret D."/>
            <person name="Drula E."/>
            <person name="Kwon M.J."/>
            <person name="Gouret P."/>
            <person name="Lesage-Meessen L."/>
            <person name="Lombard V."/>
            <person name="Mariette J."/>
            <person name="Noirot C."/>
            <person name="Park J."/>
            <person name="Patyshakuliyeva A."/>
            <person name="Wieneger R.A.B."/>
            <person name="Wosten H.A.B."/>
            <person name="Martin F."/>
            <person name="Coutinho P.M."/>
            <person name="de Vries R."/>
            <person name="Martinez A.T."/>
            <person name="Klopp C."/>
            <person name="Pontarotti P."/>
            <person name="Henrissat B."/>
            <person name="Record E."/>
        </authorList>
    </citation>
    <scope>NUCLEOTIDE SEQUENCE [LARGE SCALE GENOMIC DNA]</scope>
    <source>
        <strain evidence="1">BRFM137</strain>
    </source>
</reference>